<evidence type="ECO:0000313" key="1">
    <source>
        <dbReference type="EMBL" id="MEN8626017.1"/>
    </source>
</evidence>
<accession>A0ABV0D953</accession>
<dbReference type="EMBL" id="JBDLOB010000004">
    <property type="protein sequence ID" value="MEN8626017.1"/>
    <property type="molecule type" value="Genomic_DNA"/>
</dbReference>
<reference evidence="1 2" key="1">
    <citation type="submission" date="2024-05" db="EMBL/GenBank/DDBJ databases">
        <title>Genome sequencing of Marine Estuary Bacteria, Pseudoalteromonas distincta strain FA, Psychrobacter proteolyticus strain EA, and Shewanella baltica strain CA.</title>
        <authorList>
            <person name="Dieffenbach S.A."/>
            <person name="Maclea K.S."/>
        </authorList>
    </citation>
    <scope>NUCLEOTIDE SEQUENCE [LARGE SCALE GENOMIC DNA]</scope>
    <source>
        <strain evidence="1 2">EA</strain>
    </source>
</reference>
<gene>
    <name evidence="1" type="ORF">ABFV72_08325</name>
</gene>
<comment type="caution">
    <text evidence="1">The sequence shown here is derived from an EMBL/GenBank/DDBJ whole genome shotgun (WGS) entry which is preliminary data.</text>
</comment>
<dbReference type="RefSeq" id="WP_347163140.1">
    <property type="nucleotide sequence ID" value="NZ_JBDLOB010000004.1"/>
</dbReference>
<protein>
    <submittedName>
        <fullName evidence="1">Uncharacterized protein</fullName>
    </submittedName>
</protein>
<dbReference type="Proteomes" id="UP001414441">
    <property type="component" value="Unassembled WGS sequence"/>
</dbReference>
<keyword evidence="2" id="KW-1185">Reference proteome</keyword>
<organism evidence="1 2">
    <name type="scientific">Psychrobacter proteolyticus</name>
    <dbReference type="NCBI Taxonomy" id="147825"/>
    <lineage>
        <taxon>Bacteria</taxon>
        <taxon>Pseudomonadati</taxon>
        <taxon>Pseudomonadota</taxon>
        <taxon>Gammaproteobacteria</taxon>
        <taxon>Moraxellales</taxon>
        <taxon>Moraxellaceae</taxon>
        <taxon>Psychrobacter</taxon>
    </lineage>
</organism>
<sequence>MEVYKGVSEESDARYLLSYINDVLIPASEEFFTLLNQNQVLLHHAFSFNTILSHAIDYMVFIAKKVNKSSGNSSVIKRKDFISKFDEKYHVDGCSHINNKFKLLDAVNNSFKHVELEQKRYADLIKMYGDLNFHNLSADDGKVFFKSQLYSFDYCRVVMRPIAKIFDCNIKTHNDVDDFINGRIHGSFGYGNFLYEYEPYDAIDRMIDFCDSECIDCGEIDDRCDCVSYIYDQKSGERSPNIDPNFDFNDVMSNISGTRVWRKK</sequence>
<proteinExistence type="predicted"/>
<evidence type="ECO:0000313" key="2">
    <source>
        <dbReference type="Proteomes" id="UP001414441"/>
    </source>
</evidence>
<name>A0ABV0D953_9GAMM</name>